<evidence type="ECO:0000313" key="5">
    <source>
        <dbReference type="EMBL" id="HIR51009.1"/>
    </source>
</evidence>
<comment type="caution">
    <text evidence="5">The sequence shown here is derived from an EMBL/GenBank/DDBJ whole genome shotgun (WGS) entry which is preliminary data.</text>
</comment>
<dbReference type="AlphaFoldDB" id="A0A9D1IXR6"/>
<protein>
    <submittedName>
        <fullName evidence="5">VCBS repeat-containing protein</fullName>
    </submittedName>
</protein>
<evidence type="ECO:0000256" key="3">
    <source>
        <dbReference type="ARBA" id="ARBA00023180"/>
    </source>
</evidence>
<evidence type="ECO:0000256" key="2">
    <source>
        <dbReference type="ARBA" id="ARBA00022737"/>
    </source>
</evidence>
<dbReference type="InterPro" id="IPR028994">
    <property type="entry name" value="Integrin_alpha_N"/>
</dbReference>
<dbReference type="InterPro" id="IPR013517">
    <property type="entry name" value="FG-GAP"/>
</dbReference>
<keyword evidence="2" id="KW-0677">Repeat</keyword>
<organism evidence="5 6">
    <name type="scientific">Candidatus Avoscillospira avicola</name>
    <dbReference type="NCBI Taxonomy" id="2840706"/>
    <lineage>
        <taxon>Bacteria</taxon>
        <taxon>Bacillati</taxon>
        <taxon>Bacillota</taxon>
        <taxon>Clostridia</taxon>
        <taxon>Eubacteriales</taxon>
        <taxon>Oscillospiraceae</taxon>
        <taxon>Oscillospiraceae incertae sedis</taxon>
        <taxon>Candidatus Avoscillospira</taxon>
    </lineage>
</organism>
<evidence type="ECO:0000256" key="1">
    <source>
        <dbReference type="ARBA" id="ARBA00022729"/>
    </source>
</evidence>
<keyword evidence="1 4" id="KW-0732">Signal</keyword>
<feature type="chain" id="PRO_5038425627" evidence="4">
    <location>
        <begin position="30"/>
        <end position="993"/>
    </location>
</feature>
<feature type="signal peptide" evidence="4">
    <location>
        <begin position="1"/>
        <end position="29"/>
    </location>
</feature>
<accession>A0A9D1IXR6</accession>
<dbReference type="PANTHER" id="PTHR44103:SF1">
    <property type="entry name" value="PROPROTEIN CONVERTASE P"/>
    <property type="match status" value="1"/>
</dbReference>
<dbReference type="EMBL" id="DVHE01000056">
    <property type="protein sequence ID" value="HIR51009.1"/>
    <property type="molecule type" value="Genomic_DNA"/>
</dbReference>
<evidence type="ECO:0000256" key="4">
    <source>
        <dbReference type="SAM" id="SignalP"/>
    </source>
</evidence>
<dbReference type="SUPFAM" id="SSF69318">
    <property type="entry name" value="Integrin alpha N-terminal domain"/>
    <property type="match status" value="1"/>
</dbReference>
<proteinExistence type="predicted"/>
<evidence type="ECO:0000313" key="6">
    <source>
        <dbReference type="Proteomes" id="UP000824239"/>
    </source>
</evidence>
<dbReference type="SMART" id="SM00191">
    <property type="entry name" value="Int_alpha"/>
    <property type="match status" value="3"/>
</dbReference>
<dbReference type="Gene3D" id="2.130.10.130">
    <property type="entry name" value="Integrin alpha, N-terminal"/>
    <property type="match status" value="1"/>
</dbReference>
<dbReference type="Pfam" id="PF13517">
    <property type="entry name" value="FG-GAP_3"/>
    <property type="match status" value="2"/>
</dbReference>
<sequence>MKQHTLRRLAALFLILCLAFSGCSQPQEAAQTPHAADPLPDGLTYALQVAVAYDSTCDMAAPQDVAELLEQSTLLGLTTELVNLEEVSDLSQYDLVIPAAALANSPNIAAYEALLIAYTEAGGYVLLDNAFAPLFSADYLGIREVVPLTGCPVELTFPTVEEDLQPLQTLVEDFSGLYPDFYDYDVLSQQDYGYGFVPDAAEPLAMWGELALYTYRAYGEGAVLLTNPLLPNVYSLGNFSMTRRTGEETAFSATTTSCNQLFYSGVATLAAKKQFGYALNRVYGYNGSPSMSWELHYEEMTGIAHNSMKLFYDLCEEYHQIPSYTLIRSSYWWFLRTETVTYLLNQSDDGMDFAMDWEESAYSSGTHIACNDQWLQINSIEDAGSYFREYPEYDYRAYPAFGAIQGKEMLVSGSEDGYFYAYEILEYSDRLHVREPSLLTDADGYPLQVAGYSAPQLVDLNGDGRMDLLSGSSDGGIYWFAGDPNGHFTPQGLLFTTDLPGQSLPCVGDFNGDGTVDLAVGSDSGVLLVYYGQNIDGTVSFDHSRMSSLSRLCADAELGQWLAPGQVDWNGDGYQDLVVGLFEGYLAIFLNDGQGGFAFNGYITLDEQNYKGNDRAKFGTYAVPAFYDLDGDGALDLVCGSLEYGLAYPIDSPYFPERAALEAQVDFAEAHHLYVGIHHYSNAGASEAREAYELERHLEAFEAYGLPTEGIGANLHTWYSSNLGDTQTFDSEYAAGLLWNSGFSPAYDTGVAPQYAAENVIALPFFLQKDGEGTLLVQDNSVLPYVDSAWTDLSGEYRMPVCIYYHCDFVYESDLGARDYLQKVSDFQWKFGYNFVREDQLMAASAEALALTVDAKTQNGALTIAAKDDTSVGVEVQFSQDHSAAAFAVDADVWYQRGNSLFVSLNRPVTLTAGEPSQTAHLTQVNLPADITLLSNGAEIAFEADGMLQVVVEGDAVAASAGWDVETRDGKTIFTKYGEADTLSLRFSKETDG</sequence>
<dbReference type="PANTHER" id="PTHR44103">
    <property type="entry name" value="PROPROTEIN CONVERTASE P"/>
    <property type="match status" value="1"/>
</dbReference>
<reference evidence="5" key="2">
    <citation type="journal article" date="2021" name="PeerJ">
        <title>Extensive microbial diversity within the chicken gut microbiome revealed by metagenomics and culture.</title>
        <authorList>
            <person name="Gilroy R."/>
            <person name="Ravi A."/>
            <person name="Getino M."/>
            <person name="Pursley I."/>
            <person name="Horton D.L."/>
            <person name="Alikhan N.F."/>
            <person name="Baker D."/>
            <person name="Gharbi K."/>
            <person name="Hall N."/>
            <person name="Watson M."/>
            <person name="Adriaenssens E.M."/>
            <person name="Foster-Nyarko E."/>
            <person name="Jarju S."/>
            <person name="Secka A."/>
            <person name="Antonio M."/>
            <person name="Oren A."/>
            <person name="Chaudhuri R.R."/>
            <person name="La Ragione R."/>
            <person name="Hildebrand F."/>
            <person name="Pallen M.J."/>
        </authorList>
    </citation>
    <scope>NUCLEOTIDE SEQUENCE</scope>
    <source>
        <strain evidence="5">ChiBcec15-4380</strain>
    </source>
</reference>
<dbReference type="Proteomes" id="UP000824239">
    <property type="component" value="Unassembled WGS sequence"/>
</dbReference>
<dbReference type="PROSITE" id="PS51257">
    <property type="entry name" value="PROKAR_LIPOPROTEIN"/>
    <property type="match status" value="1"/>
</dbReference>
<gene>
    <name evidence="5" type="ORF">IAA53_06965</name>
</gene>
<keyword evidence="3" id="KW-0325">Glycoprotein</keyword>
<reference evidence="5" key="1">
    <citation type="submission" date="2020-10" db="EMBL/GenBank/DDBJ databases">
        <authorList>
            <person name="Gilroy R."/>
        </authorList>
    </citation>
    <scope>NUCLEOTIDE SEQUENCE</scope>
    <source>
        <strain evidence="5">ChiBcec15-4380</strain>
    </source>
</reference>
<dbReference type="InterPro" id="IPR013519">
    <property type="entry name" value="Int_alpha_beta-p"/>
</dbReference>
<name>A0A9D1IXR6_9FIRM</name>